<feature type="coiled-coil region" evidence="1">
    <location>
        <begin position="22"/>
        <end position="49"/>
    </location>
</feature>
<gene>
    <name evidence="3" type="ORF">FA13DRAFT_199535</name>
</gene>
<evidence type="ECO:0000313" key="4">
    <source>
        <dbReference type="Proteomes" id="UP000298030"/>
    </source>
</evidence>
<sequence>MIHDRCTKRMSPQWEIAQAAIDKELYQLRADLEEQISRLNAAFEEEKLLLSHELNLLAPINRLPPEILSKVFLGSLDIRQVRYPSLLNPPPRTPKLDKSPTSQQLQEQEKSDPLTLCHVSQYWRTLVLNNP</sequence>
<dbReference type="AlphaFoldDB" id="A0A4Y7TH65"/>
<proteinExistence type="predicted"/>
<feature type="region of interest" description="Disordered" evidence="2">
    <location>
        <begin position="84"/>
        <end position="112"/>
    </location>
</feature>
<evidence type="ECO:0000256" key="2">
    <source>
        <dbReference type="SAM" id="MobiDB-lite"/>
    </source>
</evidence>
<keyword evidence="1" id="KW-0175">Coiled coil</keyword>
<organism evidence="3 4">
    <name type="scientific">Coprinellus micaceus</name>
    <name type="common">Glistening ink-cap mushroom</name>
    <name type="synonym">Coprinus micaceus</name>
    <dbReference type="NCBI Taxonomy" id="71717"/>
    <lineage>
        <taxon>Eukaryota</taxon>
        <taxon>Fungi</taxon>
        <taxon>Dikarya</taxon>
        <taxon>Basidiomycota</taxon>
        <taxon>Agaricomycotina</taxon>
        <taxon>Agaricomycetes</taxon>
        <taxon>Agaricomycetidae</taxon>
        <taxon>Agaricales</taxon>
        <taxon>Agaricineae</taxon>
        <taxon>Psathyrellaceae</taxon>
        <taxon>Coprinellus</taxon>
    </lineage>
</organism>
<accession>A0A4Y7TH65</accession>
<evidence type="ECO:0000313" key="3">
    <source>
        <dbReference type="EMBL" id="TEB33304.1"/>
    </source>
</evidence>
<dbReference type="EMBL" id="QPFP01000013">
    <property type="protein sequence ID" value="TEB33304.1"/>
    <property type="molecule type" value="Genomic_DNA"/>
</dbReference>
<name>A0A4Y7TH65_COPMI</name>
<dbReference type="Proteomes" id="UP000298030">
    <property type="component" value="Unassembled WGS sequence"/>
</dbReference>
<evidence type="ECO:0000256" key="1">
    <source>
        <dbReference type="SAM" id="Coils"/>
    </source>
</evidence>
<protein>
    <submittedName>
        <fullName evidence="3">Uncharacterized protein</fullName>
    </submittedName>
</protein>
<comment type="caution">
    <text evidence="3">The sequence shown here is derived from an EMBL/GenBank/DDBJ whole genome shotgun (WGS) entry which is preliminary data.</text>
</comment>
<dbReference type="OrthoDB" id="2868696at2759"/>
<keyword evidence="4" id="KW-1185">Reference proteome</keyword>
<reference evidence="3 4" key="1">
    <citation type="journal article" date="2019" name="Nat. Ecol. Evol.">
        <title>Megaphylogeny resolves global patterns of mushroom evolution.</title>
        <authorList>
            <person name="Varga T."/>
            <person name="Krizsan K."/>
            <person name="Foldi C."/>
            <person name="Dima B."/>
            <person name="Sanchez-Garcia M."/>
            <person name="Sanchez-Ramirez S."/>
            <person name="Szollosi G.J."/>
            <person name="Szarkandi J.G."/>
            <person name="Papp V."/>
            <person name="Albert L."/>
            <person name="Andreopoulos W."/>
            <person name="Angelini C."/>
            <person name="Antonin V."/>
            <person name="Barry K.W."/>
            <person name="Bougher N.L."/>
            <person name="Buchanan P."/>
            <person name="Buyck B."/>
            <person name="Bense V."/>
            <person name="Catcheside P."/>
            <person name="Chovatia M."/>
            <person name="Cooper J."/>
            <person name="Damon W."/>
            <person name="Desjardin D."/>
            <person name="Finy P."/>
            <person name="Geml J."/>
            <person name="Haridas S."/>
            <person name="Hughes K."/>
            <person name="Justo A."/>
            <person name="Karasinski D."/>
            <person name="Kautmanova I."/>
            <person name="Kiss B."/>
            <person name="Kocsube S."/>
            <person name="Kotiranta H."/>
            <person name="LaButti K.M."/>
            <person name="Lechner B.E."/>
            <person name="Liimatainen K."/>
            <person name="Lipzen A."/>
            <person name="Lukacs Z."/>
            <person name="Mihaltcheva S."/>
            <person name="Morgado L.N."/>
            <person name="Niskanen T."/>
            <person name="Noordeloos M.E."/>
            <person name="Ohm R.A."/>
            <person name="Ortiz-Santana B."/>
            <person name="Ovrebo C."/>
            <person name="Racz N."/>
            <person name="Riley R."/>
            <person name="Savchenko A."/>
            <person name="Shiryaev A."/>
            <person name="Soop K."/>
            <person name="Spirin V."/>
            <person name="Szebenyi C."/>
            <person name="Tomsovsky M."/>
            <person name="Tulloss R.E."/>
            <person name="Uehling J."/>
            <person name="Grigoriev I.V."/>
            <person name="Vagvolgyi C."/>
            <person name="Papp T."/>
            <person name="Martin F.M."/>
            <person name="Miettinen O."/>
            <person name="Hibbett D.S."/>
            <person name="Nagy L.G."/>
        </authorList>
    </citation>
    <scope>NUCLEOTIDE SEQUENCE [LARGE SCALE GENOMIC DNA]</scope>
    <source>
        <strain evidence="3 4">FP101781</strain>
    </source>
</reference>